<protein>
    <submittedName>
        <fullName evidence="1">DNA polymerase III subunit delta</fullName>
        <ecNumber evidence="1">2.7.7.7</ecNumber>
    </submittedName>
</protein>
<keyword evidence="1" id="KW-0548">Nucleotidyltransferase</keyword>
<organism evidence="1 2">
    <name type="scientific">Anoxybacterium hadale</name>
    <dbReference type="NCBI Taxonomy" id="3408580"/>
    <lineage>
        <taxon>Bacteria</taxon>
        <taxon>Bacillati</taxon>
        <taxon>Bacillota</taxon>
        <taxon>Clostridia</taxon>
        <taxon>Peptostreptococcales</taxon>
        <taxon>Anaerovoracaceae</taxon>
        <taxon>Anoxybacterium</taxon>
    </lineage>
</organism>
<dbReference type="EMBL" id="CP042469">
    <property type="protein sequence ID" value="QOX63135.1"/>
    <property type="molecule type" value="Genomic_DNA"/>
</dbReference>
<evidence type="ECO:0000313" key="2">
    <source>
        <dbReference type="Proteomes" id="UP000594014"/>
    </source>
</evidence>
<dbReference type="EC" id="2.7.7.7" evidence="1"/>
<keyword evidence="1" id="KW-0808">Transferase</keyword>
<name>A0ACD1AA77_9FIRM</name>
<reference evidence="1" key="1">
    <citation type="submission" date="2019-08" db="EMBL/GenBank/DDBJ databases">
        <title>Genome sequence of Clostridiales bacterium MT110.</title>
        <authorList>
            <person name="Cao J."/>
        </authorList>
    </citation>
    <scope>NUCLEOTIDE SEQUENCE</scope>
    <source>
        <strain evidence="1">MT110</strain>
    </source>
</reference>
<keyword evidence="2" id="KW-1185">Reference proteome</keyword>
<accession>A0ACD1AA77</accession>
<dbReference type="Proteomes" id="UP000594014">
    <property type="component" value="Chromosome"/>
</dbReference>
<proteinExistence type="predicted"/>
<gene>
    <name evidence="1" type="primary">holA</name>
    <name evidence="1" type="ORF">FRZ06_07145</name>
</gene>
<sequence length="351" mass="40216">MAYKSSATEEHAYKRIDRDIKSGGVKNLLLLYGKEGFLIHWAVETLIKKYVNPACRDLDYFQLDGTSVTIDQIKSNCETMPFLSERRVVFISDFKLLEGSKSKNIHEDDEKQLAEYFKSIPDNCMLIITSDSADKRKKLFKSISDHGGVYEFGELDEKSLKAYVEKRFKEAGKQIRPAVTARLIEATGYFDKDTDYTLYNLENDIKKAAAYSEEDEILSEAIDNTVSGNMDTNVFNMIDSISRDRKDEAYQLLHNLLVSGEKEYKLLALLCSHFEIILSVKEMKEEGRSLPQMKELLGIHEFRIKKASAFAEHYSLKHLRKILQKAYEIDKNIKTGLLEAALALELFVAEI</sequence>
<evidence type="ECO:0000313" key="1">
    <source>
        <dbReference type="EMBL" id="QOX63135.1"/>
    </source>
</evidence>